<dbReference type="InterPro" id="IPR045865">
    <property type="entry name" value="ACT-like_dom_sf"/>
</dbReference>
<keyword evidence="1 2" id="KW-0129">CBS domain</keyword>
<feature type="domain" description="CBS" evidence="3">
    <location>
        <begin position="7"/>
        <end position="62"/>
    </location>
</feature>
<dbReference type="Proteomes" id="UP000183639">
    <property type="component" value="Unassembled WGS sequence"/>
</dbReference>
<evidence type="ECO:0000259" key="3">
    <source>
        <dbReference type="PROSITE" id="PS51371"/>
    </source>
</evidence>
<dbReference type="PROSITE" id="PS51371">
    <property type="entry name" value="CBS"/>
    <property type="match status" value="2"/>
</dbReference>
<feature type="domain" description="ACT" evidence="4">
    <location>
        <begin position="143"/>
        <end position="214"/>
    </location>
</feature>
<feature type="domain" description="CBS" evidence="3">
    <location>
        <begin position="81"/>
        <end position="137"/>
    </location>
</feature>
<dbReference type="SUPFAM" id="SSF54631">
    <property type="entry name" value="CBS-domain pair"/>
    <property type="match status" value="1"/>
</dbReference>
<dbReference type="PANTHER" id="PTHR43080">
    <property type="entry name" value="CBS DOMAIN-CONTAINING PROTEIN CBSX3, MITOCHONDRIAL"/>
    <property type="match status" value="1"/>
</dbReference>
<dbReference type="OrthoDB" id="9790355at2"/>
<organism evidence="5 6">
    <name type="scientific">Selenomonas ruminantium</name>
    <dbReference type="NCBI Taxonomy" id="971"/>
    <lineage>
        <taxon>Bacteria</taxon>
        <taxon>Bacillati</taxon>
        <taxon>Bacillota</taxon>
        <taxon>Negativicutes</taxon>
        <taxon>Selenomonadales</taxon>
        <taxon>Selenomonadaceae</taxon>
        <taxon>Selenomonas</taxon>
    </lineage>
</organism>
<name>A0A1I3HTZ6_SELRU</name>
<protein>
    <submittedName>
        <fullName evidence="5">Acetoin utilization protein AcuB</fullName>
    </submittedName>
</protein>
<gene>
    <name evidence="5" type="ORF">SAMN04487861_1346</name>
</gene>
<dbReference type="PANTHER" id="PTHR43080:SF2">
    <property type="entry name" value="CBS DOMAIN-CONTAINING PROTEIN"/>
    <property type="match status" value="1"/>
</dbReference>
<dbReference type="Gene3D" id="3.10.580.10">
    <property type="entry name" value="CBS-domain"/>
    <property type="match status" value="1"/>
</dbReference>
<accession>A0A1I3HTZ6</accession>
<evidence type="ECO:0000256" key="2">
    <source>
        <dbReference type="PROSITE-ProRule" id="PRU00703"/>
    </source>
</evidence>
<evidence type="ECO:0000313" key="5">
    <source>
        <dbReference type="EMBL" id="SFI39214.1"/>
    </source>
</evidence>
<dbReference type="CDD" id="cd04584">
    <property type="entry name" value="CBS_pair_AcuB_like"/>
    <property type="match status" value="1"/>
</dbReference>
<sequence length="214" mass="23084">MFVANRMAKNPVTVTPDTSLDDAALAMKKGNFRRLPVVEDGKLVGFFSDKDLMRVAPSPATTLSRYEEKSLLAKLKVAEIMNKDVISVSEDATIEEAALIMYDKKIGGLPVVSQVGAVVGVITETDIFKTFVDVMELTGGKTRLTVLADNKVGVVNELSGVFAADGLSIDSLVTCKQPDGSYEIVIRGDIPDVASLKEKIEAKGYKVIHSVRFS</sequence>
<dbReference type="RefSeq" id="WP_075445717.1">
    <property type="nucleotide sequence ID" value="NZ_FOQK01000034.1"/>
</dbReference>
<dbReference type="InterPro" id="IPR002912">
    <property type="entry name" value="ACT_dom"/>
</dbReference>
<dbReference type="AlphaFoldDB" id="A0A1I3HTZ6"/>
<proteinExistence type="predicted"/>
<dbReference type="InterPro" id="IPR051257">
    <property type="entry name" value="Diverse_CBS-Domain"/>
</dbReference>
<reference evidence="5 6" key="1">
    <citation type="submission" date="2016-10" db="EMBL/GenBank/DDBJ databases">
        <authorList>
            <person name="de Groot N.N."/>
        </authorList>
    </citation>
    <scope>NUCLEOTIDE SEQUENCE [LARGE SCALE GENOMIC DNA]</scope>
    <source>
        <strain evidence="5 6">Z108</strain>
    </source>
</reference>
<evidence type="ECO:0000313" key="6">
    <source>
        <dbReference type="Proteomes" id="UP000183639"/>
    </source>
</evidence>
<dbReference type="InterPro" id="IPR046342">
    <property type="entry name" value="CBS_dom_sf"/>
</dbReference>
<dbReference type="Pfam" id="PF01842">
    <property type="entry name" value="ACT"/>
    <property type="match status" value="1"/>
</dbReference>
<dbReference type="Pfam" id="PF00571">
    <property type="entry name" value="CBS"/>
    <property type="match status" value="2"/>
</dbReference>
<dbReference type="PROSITE" id="PS51671">
    <property type="entry name" value="ACT"/>
    <property type="match status" value="1"/>
</dbReference>
<evidence type="ECO:0000256" key="1">
    <source>
        <dbReference type="ARBA" id="ARBA00023122"/>
    </source>
</evidence>
<dbReference type="EMBL" id="FOQK01000034">
    <property type="protein sequence ID" value="SFI39214.1"/>
    <property type="molecule type" value="Genomic_DNA"/>
</dbReference>
<dbReference type="SUPFAM" id="SSF55021">
    <property type="entry name" value="ACT-like"/>
    <property type="match status" value="1"/>
</dbReference>
<evidence type="ECO:0000259" key="4">
    <source>
        <dbReference type="PROSITE" id="PS51671"/>
    </source>
</evidence>
<dbReference type="SMART" id="SM00116">
    <property type="entry name" value="CBS"/>
    <property type="match status" value="2"/>
</dbReference>
<dbReference type="InterPro" id="IPR000644">
    <property type="entry name" value="CBS_dom"/>
</dbReference>